<evidence type="ECO:0000313" key="2">
    <source>
        <dbReference type="Proteomes" id="UP001305746"/>
    </source>
</evidence>
<gene>
    <name evidence="1" type="ORF">U5822_00810</name>
</gene>
<proteinExistence type="predicted"/>
<comment type="caution">
    <text evidence="1">The sequence shown here is derived from an EMBL/GenBank/DDBJ whole genome shotgun (WGS) entry which is preliminary data.</text>
</comment>
<evidence type="ECO:0000313" key="1">
    <source>
        <dbReference type="EMBL" id="MEA1079187.1"/>
    </source>
</evidence>
<dbReference type="Proteomes" id="UP001305746">
    <property type="component" value="Unassembled WGS sequence"/>
</dbReference>
<accession>A0ABU5NTY7</accession>
<dbReference type="EMBL" id="JAYDCJ010000001">
    <property type="protein sequence ID" value="MEA1079187.1"/>
    <property type="molecule type" value="Genomic_DNA"/>
</dbReference>
<reference evidence="1 2" key="1">
    <citation type="submission" date="2023-12" db="EMBL/GenBank/DDBJ databases">
        <title>Marinobacter qingdaonensis sp. nov., isolated from the intertidal sediment of Qingdao, PR China.</title>
        <authorList>
            <person name="Li Y."/>
        </authorList>
    </citation>
    <scope>NUCLEOTIDE SEQUENCE [LARGE SCALE GENOMIC DNA]</scope>
    <source>
        <strain evidence="1 2">ASW11-75</strain>
    </source>
</reference>
<organism evidence="1 2">
    <name type="scientific">Marinobacter qingdaonensis</name>
    <dbReference type="NCBI Taxonomy" id="3108486"/>
    <lineage>
        <taxon>Bacteria</taxon>
        <taxon>Pseudomonadati</taxon>
        <taxon>Pseudomonadota</taxon>
        <taxon>Gammaproteobacteria</taxon>
        <taxon>Pseudomonadales</taxon>
        <taxon>Marinobacteraceae</taxon>
        <taxon>Marinobacter</taxon>
    </lineage>
</organism>
<dbReference type="RefSeq" id="WP_322853723.1">
    <property type="nucleotide sequence ID" value="NZ_JAYDCJ010000001.1"/>
</dbReference>
<keyword evidence="2" id="KW-1185">Reference proteome</keyword>
<protein>
    <submittedName>
        <fullName evidence="1">Uncharacterized protein</fullName>
    </submittedName>
</protein>
<name>A0ABU5NTY7_9GAMM</name>
<sequence>MKQSQIISVKSLTETLARATQDRRYRHKWLVERCKTQGSLAQTHKPELNINPMSLNTFKKYADTFIDGGFQLIDKLRLNVLEKAEKTKTTKQEKSDAISKKVRSLSFQLELAQKQKAVLQKAYFELNEIALEAIANSPHRKRLLDRHNELYDKYFSLHVVDDE</sequence>